<dbReference type="PANTHER" id="PTHR36981:SF1">
    <property type="entry name" value="P2X PURINORECEPTOR 7 INTRACELLULAR DOMAIN-CONTAINING PROTEIN"/>
    <property type="match status" value="1"/>
</dbReference>
<dbReference type="EMBL" id="MRZV01001340">
    <property type="protein sequence ID" value="PIK38595.1"/>
    <property type="molecule type" value="Genomic_DNA"/>
</dbReference>
<dbReference type="OrthoDB" id="5798249at2759"/>
<protein>
    <recommendedName>
        <fullName evidence="2">P2X purinoreceptor 7 intracellular domain-containing protein</fullName>
    </recommendedName>
</protein>
<feature type="domain" description="P2X purinoreceptor 7 intracellular" evidence="2">
    <location>
        <begin position="43"/>
        <end position="172"/>
    </location>
</feature>
<keyword evidence="4" id="KW-1185">Reference proteome</keyword>
<dbReference type="PANTHER" id="PTHR36981">
    <property type="entry name" value="ZGC:195170"/>
    <property type="match status" value="1"/>
</dbReference>
<proteinExistence type="predicted"/>
<sequence length="185" mass="20961">MTGRNEGGPRPYDFEPILARPRSPNAGHNVMPPVPRNEIDEERNRLLNMNWCSCGLCVFMPTEKECTCCNEVDNCREKLNSNSCITELPDFHNVCLDKTVLRTAIVMVRYARGLTNAQDHYDKKTYRYAAYRSFTAWIHGALGKRQRRVIPACAVSAIRSAYPAEDGIYQGFLEAQGEVEDALLL</sequence>
<feature type="region of interest" description="Disordered" evidence="1">
    <location>
        <begin position="1"/>
        <end position="35"/>
    </location>
</feature>
<dbReference type="AlphaFoldDB" id="A0A2G8JSD3"/>
<gene>
    <name evidence="3" type="ORF">BSL78_24567</name>
</gene>
<name>A0A2G8JSD3_STIJA</name>
<evidence type="ECO:0000256" key="1">
    <source>
        <dbReference type="SAM" id="MobiDB-lite"/>
    </source>
</evidence>
<dbReference type="InterPro" id="IPR046815">
    <property type="entry name" value="P2RX7_C"/>
</dbReference>
<comment type="caution">
    <text evidence="3">The sequence shown here is derived from an EMBL/GenBank/DDBJ whole genome shotgun (WGS) entry which is preliminary data.</text>
</comment>
<evidence type="ECO:0000313" key="4">
    <source>
        <dbReference type="Proteomes" id="UP000230750"/>
    </source>
</evidence>
<evidence type="ECO:0000313" key="3">
    <source>
        <dbReference type="EMBL" id="PIK38595.1"/>
    </source>
</evidence>
<organism evidence="3 4">
    <name type="scientific">Stichopus japonicus</name>
    <name type="common">Sea cucumber</name>
    <dbReference type="NCBI Taxonomy" id="307972"/>
    <lineage>
        <taxon>Eukaryota</taxon>
        <taxon>Metazoa</taxon>
        <taxon>Echinodermata</taxon>
        <taxon>Eleutherozoa</taxon>
        <taxon>Echinozoa</taxon>
        <taxon>Holothuroidea</taxon>
        <taxon>Aspidochirotacea</taxon>
        <taxon>Aspidochirotida</taxon>
        <taxon>Stichopodidae</taxon>
        <taxon>Apostichopus</taxon>
    </lineage>
</organism>
<evidence type="ECO:0000259" key="2">
    <source>
        <dbReference type="Pfam" id="PF20478"/>
    </source>
</evidence>
<dbReference type="Pfam" id="PF20478">
    <property type="entry name" value="P2RX7_C"/>
    <property type="match status" value="1"/>
</dbReference>
<accession>A0A2G8JSD3</accession>
<reference evidence="3 4" key="1">
    <citation type="journal article" date="2017" name="PLoS Biol.">
        <title>The sea cucumber genome provides insights into morphological evolution and visceral regeneration.</title>
        <authorList>
            <person name="Zhang X."/>
            <person name="Sun L."/>
            <person name="Yuan J."/>
            <person name="Sun Y."/>
            <person name="Gao Y."/>
            <person name="Zhang L."/>
            <person name="Li S."/>
            <person name="Dai H."/>
            <person name="Hamel J.F."/>
            <person name="Liu C."/>
            <person name="Yu Y."/>
            <person name="Liu S."/>
            <person name="Lin W."/>
            <person name="Guo K."/>
            <person name="Jin S."/>
            <person name="Xu P."/>
            <person name="Storey K.B."/>
            <person name="Huan P."/>
            <person name="Zhang T."/>
            <person name="Zhou Y."/>
            <person name="Zhang J."/>
            <person name="Lin C."/>
            <person name="Li X."/>
            <person name="Xing L."/>
            <person name="Huo D."/>
            <person name="Sun M."/>
            <person name="Wang L."/>
            <person name="Mercier A."/>
            <person name="Li F."/>
            <person name="Yang H."/>
            <person name="Xiang J."/>
        </authorList>
    </citation>
    <scope>NUCLEOTIDE SEQUENCE [LARGE SCALE GENOMIC DNA]</scope>
    <source>
        <strain evidence="3">Shaxun</strain>
        <tissue evidence="3">Muscle</tissue>
    </source>
</reference>
<dbReference type="Proteomes" id="UP000230750">
    <property type="component" value="Unassembled WGS sequence"/>
</dbReference>